<evidence type="ECO:0000256" key="2">
    <source>
        <dbReference type="ARBA" id="ARBA00022723"/>
    </source>
</evidence>
<accession>A0A7M1AYC4</accession>
<name>A0A7M1AYC4_9BACT</name>
<dbReference type="InterPro" id="IPR009056">
    <property type="entry name" value="Cyt_c-like_dom"/>
</dbReference>
<feature type="domain" description="Cytochrome c" evidence="6">
    <location>
        <begin position="15"/>
        <end position="148"/>
    </location>
</feature>
<keyword evidence="1 4" id="KW-0349">Heme</keyword>
<feature type="chain" id="PRO_5032705405" evidence="5">
    <location>
        <begin position="20"/>
        <end position="183"/>
    </location>
</feature>
<dbReference type="PROSITE" id="PS51007">
    <property type="entry name" value="CYTC"/>
    <property type="match status" value="1"/>
</dbReference>
<organism evidence="7 8">
    <name type="scientific">Sulfurimonas sediminis</name>
    <dbReference type="NCBI Taxonomy" id="2590020"/>
    <lineage>
        <taxon>Bacteria</taxon>
        <taxon>Pseudomonadati</taxon>
        <taxon>Campylobacterota</taxon>
        <taxon>Epsilonproteobacteria</taxon>
        <taxon>Campylobacterales</taxon>
        <taxon>Sulfurimonadaceae</taxon>
        <taxon>Sulfurimonas</taxon>
    </lineage>
</organism>
<dbReference type="RefSeq" id="WP_193150807.1">
    <property type="nucleotide sequence ID" value="NZ_CP041235.1"/>
</dbReference>
<evidence type="ECO:0000256" key="3">
    <source>
        <dbReference type="ARBA" id="ARBA00023004"/>
    </source>
</evidence>
<evidence type="ECO:0000313" key="7">
    <source>
        <dbReference type="EMBL" id="QOP42444.1"/>
    </source>
</evidence>
<evidence type="ECO:0000256" key="5">
    <source>
        <dbReference type="SAM" id="SignalP"/>
    </source>
</evidence>
<dbReference type="GO" id="GO:0009055">
    <property type="term" value="F:electron transfer activity"/>
    <property type="evidence" value="ECO:0007669"/>
    <property type="project" value="InterPro"/>
</dbReference>
<keyword evidence="2 4" id="KW-0479">Metal-binding</keyword>
<feature type="signal peptide" evidence="5">
    <location>
        <begin position="1"/>
        <end position="19"/>
    </location>
</feature>
<keyword evidence="8" id="KW-1185">Reference proteome</keyword>
<evidence type="ECO:0000256" key="4">
    <source>
        <dbReference type="PROSITE-ProRule" id="PRU00433"/>
    </source>
</evidence>
<evidence type="ECO:0000313" key="8">
    <source>
        <dbReference type="Proteomes" id="UP000593719"/>
    </source>
</evidence>
<evidence type="ECO:0000259" key="6">
    <source>
        <dbReference type="PROSITE" id="PS51007"/>
    </source>
</evidence>
<keyword evidence="3 4" id="KW-0408">Iron</keyword>
<evidence type="ECO:0000256" key="1">
    <source>
        <dbReference type="ARBA" id="ARBA00022617"/>
    </source>
</evidence>
<keyword evidence="5" id="KW-0732">Signal</keyword>
<dbReference type="GO" id="GO:0046872">
    <property type="term" value="F:metal ion binding"/>
    <property type="evidence" value="ECO:0007669"/>
    <property type="project" value="UniProtKB-KW"/>
</dbReference>
<protein>
    <submittedName>
        <fullName evidence="7">C-type cytochrome</fullName>
    </submittedName>
</protein>
<dbReference type="GO" id="GO:0020037">
    <property type="term" value="F:heme binding"/>
    <property type="evidence" value="ECO:0007669"/>
    <property type="project" value="InterPro"/>
</dbReference>
<proteinExistence type="predicted"/>
<dbReference type="Proteomes" id="UP000593719">
    <property type="component" value="Chromosome"/>
</dbReference>
<gene>
    <name evidence="7" type="ORF">FJR45_00105</name>
</gene>
<dbReference type="Pfam" id="PF00034">
    <property type="entry name" value="Cytochrom_C"/>
    <property type="match status" value="1"/>
</dbReference>
<dbReference type="KEGG" id="ssei:FJR45_00105"/>
<dbReference type="Gene3D" id="1.10.760.10">
    <property type="entry name" value="Cytochrome c-like domain"/>
    <property type="match status" value="1"/>
</dbReference>
<sequence length="183" mass="20830">MKKLLLVLILGFVSFGADSGEDIYKAKCASCHAMKGMMDQTQMQAMRQKMQNATQEEKMAMREKMMLKMQKSKMKAPPMPMVSKRLKMMLKTREDFIAFVADYIQNPSIKKGFCMPMAYKRFGTMPPIGKTLSKEERTVVASWLYDNFKESWGKSMGGKMCEMKNKNMKCGAGKCGAVKIQTH</sequence>
<dbReference type="EMBL" id="CP041235">
    <property type="protein sequence ID" value="QOP42444.1"/>
    <property type="molecule type" value="Genomic_DNA"/>
</dbReference>
<dbReference type="SUPFAM" id="SSF46626">
    <property type="entry name" value="Cytochrome c"/>
    <property type="match status" value="1"/>
</dbReference>
<dbReference type="AlphaFoldDB" id="A0A7M1AYC4"/>
<dbReference type="InterPro" id="IPR036909">
    <property type="entry name" value="Cyt_c-like_dom_sf"/>
</dbReference>
<reference evidence="7 8" key="1">
    <citation type="submission" date="2019-06" db="EMBL/GenBank/DDBJ databases">
        <title>Sulfurimonas gotlandica sp. nov., a chemoautotrophic and psychrotolerant epsilonproteobacterium isolated from a pelagic redoxcline, and an emended description of the genus Sulfurimonas.</title>
        <authorList>
            <person name="Wang S."/>
            <person name="Jiang L."/>
            <person name="Shao Z."/>
        </authorList>
    </citation>
    <scope>NUCLEOTIDE SEQUENCE [LARGE SCALE GENOMIC DNA]</scope>
    <source>
        <strain evidence="7 8">S2-6</strain>
    </source>
</reference>